<dbReference type="PANTHER" id="PTHR46579:SF1">
    <property type="entry name" value="F5_8 TYPE C DOMAIN-CONTAINING PROTEIN"/>
    <property type="match status" value="1"/>
</dbReference>
<comment type="caution">
    <text evidence="1">The sequence shown here is derived from an EMBL/GenBank/DDBJ whole genome shotgun (WGS) entry which is preliminary data.</text>
</comment>
<name>A0AAV7XEB2_9NEOP</name>
<sequence>MLRFKKEYMLLGGLWFGCGKPDPNLFLEPLYKELKTLKKGVYFNVFGHVRHVLVKAGLLAGTGDSPARAVFLCHKFFNGLYGCLKCLSRGEKSERTSMHFVYPFEENLVLRTEVNYLEHLAELRRLRVTRPAITDSFGIKGPTILKNMLISSLVRSTAIDVMHCVFQGVMKTFMELWFMEKFKDEAYSLFARKDVVSDLLLSIKPPYSLPIFYLVMEQVYFNHFKLLYLGVCLLCKHSVTEADLLLSQSLLDKFVQRYEELYGMSKMVYNVHILRHLPGVVKETGPLFTTSCFTYENLNGVLKYIVHGTQYVGLQVQNNFELITNVNVMLGNLQPSNFKDFCIEMASNKLRVRVVEELGNGLFILGPVVLEGNVSYFRKLKVNADIYVSHSVNATRKKDSSFVKYYFNEHIHYGIVHIFVKLTTCACLGICLCAGECFALIQRLDCKLPFQTLFPNEIISTVSKYTVSNIVDKVPVSAISSQCVNVIVNDSCYVTPVVNAYFFQ</sequence>
<reference evidence="1" key="1">
    <citation type="submission" date="2022-12" db="EMBL/GenBank/DDBJ databases">
        <title>Chromosome-level genome assembly of the bean flower thrips Megalurothrips usitatus.</title>
        <authorList>
            <person name="Ma L."/>
            <person name="Liu Q."/>
            <person name="Li H."/>
            <person name="Cai W."/>
        </authorList>
    </citation>
    <scope>NUCLEOTIDE SEQUENCE</scope>
    <source>
        <strain evidence="1">Cailab_2022a</strain>
    </source>
</reference>
<organism evidence="1 2">
    <name type="scientific">Megalurothrips usitatus</name>
    <name type="common">bean blossom thrips</name>
    <dbReference type="NCBI Taxonomy" id="439358"/>
    <lineage>
        <taxon>Eukaryota</taxon>
        <taxon>Metazoa</taxon>
        <taxon>Ecdysozoa</taxon>
        <taxon>Arthropoda</taxon>
        <taxon>Hexapoda</taxon>
        <taxon>Insecta</taxon>
        <taxon>Pterygota</taxon>
        <taxon>Neoptera</taxon>
        <taxon>Paraneoptera</taxon>
        <taxon>Thysanoptera</taxon>
        <taxon>Terebrantia</taxon>
        <taxon>Thripoidea</taxon>
        <taxon>Thripidae</taxon>
        <taxon>Megalurothrips</taxon>
    </lineage>
</organism>
<gene>
    <name evidence="1" type="ORF">ONE63_002135</name>
</gene>
<dbReference type="PROSITE" id="PS51257">
    <property type="entry name" value="PROKAR_LIPOPROTEIN"/>
    <property type="match status" value="1"/>
</dbReference>
<dbReference type="Proteomes" id="UP001075354">
    <property type="component" value="Chromosome 11"/>
</dbReference>
<dbReference type="PANTHER" id="PTHR46579">
    <property type="entry name" value="F5/8 TYPE C DOMAIN-CONTAINING PROTEIN-RELATED"/>
    <property type="match status" value="1"/>
</dbReference>
<accession>A0AAV7XEB2</accession>
<protein>
    <submittedName>
        <fullName evidence="1">Uncharacterized protein</fullName>
    </submittedName>
</protein>
<evidence type="ECO:0000313" key="1">
    <source>
        <dbReference type="EMBL" id="KAJ1522999.1"/>
    </source>
</evidence>
<dbReference type="EMBL" id="JAPTSV010000011">
    <property type="protein sequence ID" value="KAJ1522999.1"/>
    <property type="molecule type" value="Genomic_DNA"/>
</dbReference>
<evidence type="ECO:0000313" key="2">
    <source>
        <dbReference type="Proteomes" id="UP001075354"/>
    </source>
</evidence>
<keyword evidence="2" id="KW-1185">Reference proteome</keyword>
<dbReference type="AlphaFoldDB" id="A0AAV7XEB2"/>
<proteinExistence type="predicted"/>